<feature type="compositionally biased region" description="Polar residues" evidence="1">
    <location>
        <begin position="316"/>
        <end position="342"/>
    </location>
</feature>
<proteinExistence type="predicted"/>
<feature type="region of interest" description="Disordered" evidence="1">
    <location>
        <begin position="48"/>
        <end position="342"/>
    </location>
</feature>
<keyword evidence="2" id="KW-0472">Membrane</keyword>
<name>A0A2K0T301_9HYPO</name>
<feature type="region of interest" description="Disordered" evidence="1">
    <location>
        <begin position="1"/>
        <end position="31"/>
    </location>
</feature>
<feature type="transmembrane region" description="Helical" evidence="2">
    <location>
        <begin position="389"/>
        <end position="410"/>
    </location>
</feature>
<feature type="compositionally biased region" description="Low complexity" evidence="1">
    <location>
        <begin position="187"/>
        <end position="197"/>
    </location>
</feature>
<evidence type="ECO:0000313" key="3">
    <source>
        <dbReference type="EMBL" id="PNP39899.1"/>
    </source>
</evidence>
<keyword evidence="2" id="KW-1133">Transmembrane helix</keyword>
<reference evidence="3 4" key="1">
    <citation type="submission" date="2017-02" db="EMBL/GenBank/DDBJ databases">
        <title>Genomes of Trichoderma spp. with biocontrol activity.</title>
        <authorList>
            <person name="Gardiner D."/>
            <person name="Kazan K."/>
            <person name="Vos C."/>
            <person name="Harvey P."/>
        </authorList>
    </citation>
    <scope>NUCLEOTIDE SEQUENCE [LARGE SCALE GENOMIC DNA]</scope>
    <source>
        <strain evidence="3 4">A5MH</strain>
    </source>
</reference>
<sequence length="717" mass="75639">MAPTSRIQRRQTDVGRSDGLVERQRQTRDASCAKRWLRFRCKRKSLDVSVSLQGPTGHDASTSPRSSGSDTDGESGDGSAASLEPAGESFSAGGLLKRSLGDLLDTDDDEAEGESGNESEDESEDENDSRTHVDFGLPIPLSNPLSQLLSHAPLPLPSLPPNPIAALLPQPPPASSPPESSPPKSSPPTAGAPASSPQQPPPPAASPAQSPASPAASPAAPPASAPSQSHVPPSISIPPAASPTDGISENLGAPSPSTTNPPRSSFSAPLPKSTSTGDDSDDSGDDSDDDGASKSTGRPSSTRTRTTLTAIAPPYETQTTGSSGDRSTISRTRDAPSSFTTSVIAPDQSARTKTGAQMTAMTSTASPSGTAAAVLGHEAHRLSPASEKAVIASTSIGGCIILLVLAWFLWRSAKRKSAGRKSAWPASRDMLDGPRRVSNRVADRFTSIKGNLLPATFGWCSIDDSNDEDGPVNEKPAPTRAPKKAGLLERRLGAKTPPQNVTVNSYGMVFRTPIMGDSVSDILERPKITPPPATGVAREKSKQMAAAHLESARASVSAYTSRSQSLAPSRKNTRISDVSSLSSGFGDGDIIILQPPTAVATYAATPNRSNTFDSNINLSAVRTSPERKSFGSRFSRNNSRDHSRDTYMTNSSEDLRPRFRTVSSWVHQQSRRTKQRSAANKSEDRGMATPLPEQGFDMMMPDGEVPRRVESSMWQEK</sequence>
<dbReference type="AlphaFoldDB" id="A0A2K0T301"/>
<dbReference type="Proteomes" id="UP000236546">
    <property type="component" value="Unassembled WGS sequence"/>
</dbReference>
<evidence type="ECO:0000256" key="2">
    <source>
        <dbReference type="SAM" id="Phobius"/>
    </source>
</evidence>
<feature type="compositionally biased region" description="Low complexity" evidence="1">
    <location>
        <begin position="206"/>
        <end position="218"/>
    </location>
</feature>
<feature type="compositionally biased region" description="Low complexity" evidence="1">
    <location>
        <begin position="225"/>
        <end position="243"/>
    </location>
</feature>
<keyword evidence="2" id="KW-0812">Transmembrane</keyword>
<feature type="compositionally biased region" description="Basic and acidic residues" evidence="1">
    <location>
        <begin position="10"/>
        <end position="31"/>
    </location>
</feature>
<evidence type="ECO:0000256" key="1">
    <source>
        <dbReference type="SAM" id="MobiDB-lite"/>
    </source>
</evidence>
<feature type="compositionally biased region" description="Acidic residues" evidence="1">
    <location>
        <begin position="104"/>
        <end position="127"/>
    </location>
</feature>
<evidence type="ECO:0000313" key="4">
    <source>
        <dbReference type="Proteomes" id="UP000236546"/>
    </source>
</evidence>
<accession>A0A2K0T301</accession>
<feature type="compositionally biased region" description="Low complexity" evidence="1">
    <location>
        <begin position="144"/>
        <end position="153"/>
    </location>
</feature>
<feature type="region of interest" description="Disordered" evidence="1">
    <location>
        <begin position="623"/>
        <end position="717"/>
    </location>
</feature>
<feature type="compositionally biased region" description="Acidic residues" evidence="1">
    <location>
        <begin position="278"/>
        <end position="290"/>
    </location>
</feature>
<protein>
    <submittedName>
        <fullName evidence="3">Uncharacterized protein</fullName>
    </submittedName>
</protein>
<feature type="compositionally biased region" description="Polar residues" evidence="1">
    <location>
        <begin position="48"/>
        <end position="65"/>
    </location>
</feature>
<dbReference type="EMBL" id="MTYH01000074">
    <property type="protein sequence ID" value="PNP39899.1"/>
    <property type="molecule type" value="Genomic_DNA"/>
</dbReference>
<feature type="compositionally biased region" description="Basic and acidic residues" evidence="1">
    <location>
        <begin position="704"/>
        <end position="717"/>
    </location>
</feature>
<dbReference type="OrthoDB" id="5411141at2759"/>
<comment type="caution">
    <text evidence="3">The sequence shown here is derived from an EMBL/GenBank/DDBJ whole genome shotgun (WGS) entry which is preliminary data.</text>
</comment>
<feature type="compositionally biased region" description="Low complexity" evidence="1">
    <location>
        <begin position="293"/>
        <end position="309"/>
    </location>
</feature>
<feature type="compositionally biased region" description="Pro residues" evidence="1">
    <location>
        <begin position="154"/>
        <end position="186"/>
    </location>
</feature>
<organism evidence="3 4">
    <name type="scientific">Trichoderma gamsii</name>
    <dbReference type="NCBI Taxonomy" id="398673"/>
    <lineage>
        <taxon>Eukaryota</taxon>
        <taxon>Fungi</taxon>
        <taxon>Dikarya</taxon>
        <taxon>Ascomycota</taxon>
        <taxon>Pezizomycotina</taxon>
        <taxon>Sordariomycetes</taxon>
        <taxon>Hypocreomycetidae</taxon>
        <taxon>Hypocreales</taxon>
        <taxon>Hypocreaceae</taxon>
        <taxon>Trichoderma</taxon>
    </lineage>
</organism>
<gene>
    <name evidence="3" type="ORF">TGAMA5MH_08165</name>
</gene>
<feature type="compositionally biased region" description="Low complexity" evidence="1">
    <location>
        <begin position="254"/>
        <end position="277"/>
    </location>
</feature>